<comment type="subcellular location">
    <subcellularLocation>
        <location evidence="1">Membrane</location>
        <topology evidence="1">Multi-pass membrane protein</topology>
    </subcellularLocation>
</comment>
<feature type="transmembrane region" description="Helical" evidence="2">
    <location>
        <begin position="44"/>
        <end position="64"/>
    </location>
</feature>
<keyword evidence="2" id="KW-1133">Transmembrane helix</keyword>
<feature type="transmembrane region" description="Helical" evidence="2">
    <location>
        <begin position="85"/>
        <end position="104"/>
    </location>
</feature>
<gene>
    <name evidence="3" type="ORF">LSP00402_LOCUS20505</name>
</gene>
<keyword evidence="2" id="KW-0812">Transmembrane</keyword>
<evidence type="ECO:0000256" key="1">
    <source>
        <dbReference type="RuleBase" id="RU362006"/>
    </source>
</evidence>
<protein>
    <submittedName>
        <fullName evidence="3">Uncharacterized protein</fullName>
    </submittedName>
</protein>
<evidence type="ECO:0000256" key="2">
    <source>
        <dbReference type="SAM" id="Phobius"/>
    </source>
</evidence>
<dbReference type="PANTHER" id="PTHR12300">
    <property type="entry name" value="HVA22-LIKE PROTEINS"/>
    <property type="match status" value="1"/>
</dbReference>
<feature type="transmembrane region" description="Helical" evidence="2">
    <location>
        <begin position="148"/>
        <end position="168"/>
    </location>
</feature>
<dbReference type="Pfam" id="PF03134">
    <property type="entry name" value="TB2_DP1_HVA22"/>
    <property type="match status" value="2"/>
</dbReference>
<feature type="transmembrane region" description="Helical" evidence="2">
    <location>
        <begin position="116"/>
        <end position="136"/>
    </location>
</feature>
<dbReference type="InterPro" id="IPR004345">
    <property type="entry name" value="TB2_DP1_HVA22"/>
</dbReference>
<organism evidence="3">
    <name type="scientific">Lotharella oceanica</name>
    <dbReference type="NCBI Taxonomy" id="641309"/>
    <lineage>
        <taxon>Eukaryota</taxon>
        <taxon>Sar</taxon>
        <taxon>Rhizaria</taxon>
        <taxon>Cercozoa</taxon>
        <taxon>Chlorarachniophyceae</taxon>
        <taxon>Lotharella</taxon>
    </lineage>
</organism>
<keyword evidence="2" id="KW-0472">Membrane</keyword>
<accession>A0A7S2XGF0</accession>
<sequence length="392" mass="45104">MYQSVESKATEGEAKGEKPVFAEEPKKDFLSRVDKIMGMIPSPVLHVVYFAIAVTVIWTLKAFIVDNPPMSRMSYLLCGIHMTKLWVTFLGIVFPFFLTLRALITLETDDDRYWLTYWTVFAFYTLFTIGLEEWMFEDEWLWYAIEGAIYVWLYLPYVHGCTIVNHFVLKPFVLPFVYKLSSWLERNFTVAIILGSLVNLAFISILFIFLLPYCSTYIGVTLVAMIYPFVRSLAVIADACEEDEDDEEAKDAGGNTSSGITPKPSKDTQWLTYWLIFAIVHFVDAWYDNLLGGSYWFANLWYKFALPFVVWLQIPMFHGAEYIFLNIICPVFRLHVHRFQYGSVPWGEAPQTVNYISYSKNITGLVDIVRRNNSNGSNEAAAATDQKQATAQ</sequence>
<dbReference type="EMBL" id="HBHP01033294">
    <property type="protein sequence ID" value="CAD9776500.1"/>
    <property type="molecule type" value="Transcribed_RNA"/>
</dbReference>
<name>A0A7S2XGF0_9EUKA</name>
<feature type="transmembrane region" description="Helical" evidence="2">
    <location>
        <begin position="270"/>
        <end position="287"/>
    </location>
</feature>
<dbReference type="GO" id="GO:0016020">
    <property type="term" value="C:membrane"/>
    <property type="evidence" value="ECO:0007669"/>
    <property type="project" value="UniProtKB-SubCell"/>
</dbReference>
<reference evidence="3" key="1">
    <citation type="submission" date="2021-01" db="EMBL/GenBank/DDBJ databases">
        <authorList>
            <person name="Corre E."/>
            <person name="Pelletier E."/>
            <person name="Niang G."/>
            <person name="Scheremetjew M."/>
            <person name="Finn R."/>
            <person name="Kale V."/>
            <person name="Holt S."/>
            <person name="Cochrane G."/>
            <person name="Meng A."/>
            <person name="Brown T."/>
            <person name="Cohen L."/>
        </authorList>
    </citation>
    <scope>NUCLEOTIDE SEQUENCE</scope>
    <source>
        <strain evidence="3">CCMP622</strain>
    </source>
</reference>
<feature type="transmembrane region" description="Helical" evidence="2">
    <location>
        <begin position="188"/>
        <end position="211"/>
    </location>
</feature>
<proteinExistence type="inferred from homology"/>
<dbReference type="AlphaFoldDB" id="A0A7S2XGF0"/>
<comment type="similarity">
    <text evidence="1">Belongs to the DP1 family.</text>
</comment>
<evidence type="ECO:0000313" key="3">
    <source>
        <dbReference type="EMBL" id="CAD9776500.1"/>
    </source>
</evidence>